<evidence type="ECO:0000313" key="3">
    <source>
        <dbReference type="Proteomes" id="UP000254573"/>
    </source>
</evidence>
<feature type="region of interest" description="Disordered" evidence="1">
    <location>
        <begin position="56"/>
        <end position="104"/>
    </location>
</feature>
<name>A0A378YX56_9BURK</name>
<dbReference type="Proteomes" id="UP000254573">
    <property type="component" value="Unassembled WGS sequence"/>
</dbReference>
<evidence type="ECO:0000256" key="1">
    <source>
        <dbReference type="SAM" id="MobiDB-lite"/>
    </source>
</evidence>
<sequence length="133" mass="13503">MSVFSSRPTSGSPSPVLTSVASTDPARAATVATLPSAVAVAREFVGARVGDVAASVVAPGPRGPRRRMAGDDPVQGEAGAAPRPSKRPASALSAESREIAGNDKGLRVSFAAHLTYVSISEPRRRGPADADVE</sequence>
<gene>
    <name evidence="2" type="ORF">NCTC13160_04620</name>
</gene>
<feature type="compositionally biased region" description="Low complexity" evidence="1">
    <location>
        <begin position="78"/>
        <end position="94"/>
    </location>
</feature>
<feature type="compositionally biased region" description="Basic and acidic residues" evidence="1">
    <location>
        <begin position="95"/>
        <end position="104"/>
    </location>
</feature>
<reference evidence="2 3" key="1">
    <citation type="submission" date="2018-06" db="EMBL/GenBank/DDBJ databases">
        <authorList>
            <consortium name="Pathogen Informatics"/>
            <person name="Doyle S."/>
        </authorList>
    </citation>
    <scope>NUCLEOTIDE SEQUENCE [LARGE SCALE GENOMIC DNA]</scope>
    <source>
        <strain evidence="2 3">NCTC13160</strain>
    </source>
</reference>
<protein>
    <submittedName>
        <fullName evidence="2">Uncharacterized protein</fullName>
    </submittedName>
</protein>
<feature type="region of interest" description="Disordered" evidence="1">
    <location>
        <begin position="1"/>
        <end position="20"/>
    </location>
</feature>
<dbReference type="EMBL" id="UGSG01000001">
    <property type="protein sequence ID" value="SUA81752.1"/>
    <property type="molecule type" value="Genomic_DNA"/>
</dbReference>
<accession>A0A378YX56</accession>
<organism evidence="2 3">
    <name type="scientific">Pandoraea pnomenusa</name>
    <dbReference type="NCBI Taxonomy" id="93220"/>
    <lineage>
        <taxon>Bacteria</taxon>
        <taxon>Pseudomonadati</taxon>
        <taxon>Pseudomonadota</taxon>
        <taxon>Betaproteobacteria</taxon>
        <taxon>Burkholderiales</taxon>
        <taxon>Burkholderiaceae</taxon>
        <taxon>Pandoraea</taxon>
    </lineage>
</organism>
<proteinExistence type="predicted"/>
<dbReference type="AlphaFoldDB" id="A0A378YX56"/>
<evidence type="ECO:0000313" key="2">
    <source>
        <dbReference type="EMBL" id="SUA81752.1"/>
    </source>
</evidence>